<feature type="active site" description="Charge relay system" evidence="8 9">
    <location>
        <position position="561"/>
    </location>
</feature>
<evidence type="ECO:0000256" key="7">
    <source>
        <dbReference type="ARBA" id="ARBA00023180"/>
    </source>
</evidence>
<organism evidence="14 15">
    <name type="scientific">Sesamum indicum</name>
    <name type="common">Oriental sesame</name>
    <name type="synonym">Sesamum orientale</name>
    <dbReference type="NCBI Taxonomy" id="4182"/>
    <lineage>
        <taxon>Eukaryota</taxon>
        <taxon>Viridiplantae</taxon>
        <taxon>Streptophyta</taxon>
        <taxon>Embryophyta</taxon>
        <taxon>Tracheophyta</taxon>
        <taxon>Spermatophyta</taxon>
        <taxon>Magnoliopsida</taxon>
        <taxon>eudicotyledons</taxon>
        <taxon>Gunneridae</taxon>
        <taxon>Pentapetalae</taxon>
        <taxon>asterids</taxon>
        <taxon>lamiids</taxon>
        <taxon>Lamiales</taxon>
        <taxon>Pedaliaceae</taxon>
        <taxon>Sesamum</taxon>
    </lineage>
</organism>
<dbReference type="InterPro" id="IPR034197">
    <property type="entry name" value="Peptidases_S8_3"/>
</dbReference>
<keyword evidence="5 9" id="KW-0378">Hydrolase</keyword>
<dbReference type="GO" id="GO:0004252">
    <property type="term" value="F:serine-type endopeptidase activity"/>
    <property type="evidence" value="ECO:0007669"/>
    <property type="project" value="UniProtKB-UniRule"/>
</dbReference>
<feature type="domain" description="Subtilisin-like protease fibronectin type-III" evidence="13">
    <location>
        <begin position="675"/>
        <end position="770"/>
    </location>
</feature>
<dbReference type="GeneID" id="105164254"/>
<evidence type="ECO:0000256" key="1">
    <source>
        <dbReference type="ARBA" id="ARBA00004613"/>
    </source>
</evidence>
<comment type="similarity">
    <text evidence="2 9">Belongs to the peptidase S8 family.</text>
</comment>
<evidence type="ECO:0000256" key="4">
    <source>
        <dbReference type="ARBA" id="ARBA00022729"/>
    </source>
</evidence>
<dbReference type="Pfam" id="PF05922">
    <property type="entry name" value="Inhibitor_I9"/>
    <property type="match status" value="1"/>
</dbReference>
<comment type="subcellular location">
    <subcellularLocation>
        <location evidence="1">Secreted</location>
    </subcellularLocation>
</comment>
<name>A0A8M8UUM3_SESIN</name>
<dbReference type="PROSITE" id="PS51892">
    <property type="entry name" value="SUBTILASE"/>
    <property type="match status" value="1"/>
</dbReference>
<evidence type="ECO:0000256" key="3">
    <source>
        <dbReference type="ARBA" id="ARBA00022670"/>
    </source>
</evidence>
<evidence type="ECO:0000256" key="9">
    <source>
        <dbReference type="PROSITE-ProRule" id="PRU01240"/>
    </source>
</evidence>
<evidence type="ECO:0000259" key="12">
    <source>
        <dbReference type="Pfam" id="PF05922"/>
    </source>
</evidence>
<evidence type="ECO:0000256" key="2">
    <source>
        <dbReference type="ARBA" id="ARBA00011073"/>
    </source>
</evidence>
<evidence type="ECO:0000259" key="13">
    <source>
        <dbReference type="Pfam" id="PF17766"/>
    </source>
</evidence>
<dbReference type="GO" id="GO:0006508">
    <property type="term" value="P:proteolysis"/>
    <property type="evidence" value="ECO:0007669"/>
    <property type="project" value="UniProtKB-KW"/>
</dbReference>
<evidence type="ECO:0000259" key="11">
    <source>
        <dbReference type="Pfam" id="PF02225"/>
    </source>
</evidence>
<dbReference type="FunFam" id="3.50.30.30:FF:000005">
    <property type="entry name" value="subtilisin-like protease SBT1.5"/>
    <property type="match status" value="1"/>
</dbReference>
<dbReference type="InterPro" id="IPR041469">
    <property type="entry name" value="Subtilisin-like_FN3"/>
</dbReference>
<keyword evidence="4" id="KW-0732">Signal</keyword>
<keyword evidence="6 9" id="KW-0720">Serine protease</keyword>
<dbReference type="CDD" id="cd02120">
    <property type="entry name" value="PA_subtilisin_like"/>
    <property type="match status" value="1"/>
</dbReference>
<evidence type="ECO:0000313" key="15">
    <source>
        <dbReference type="RefSeq" id="XP_020550628.1"/>
    </source>
</evidence>
<keyword evidence="7" id="KW-0325">Glycoprotein</keyword>
<dbReference type="Pfam" id="PF00082">
    <property type="entry name" value="Peptidase_S8"/>
    <property type="match status" value="1"/>
</dbReference>
<feature type="active site" description="Charge relay system" evidence="8 9">
    <location>
        <position position="177"/>
    </location>
</feature>
<feature type="domain" description="PA" evidence="11">
    <location>
        <begin position="392"/>
        <end position="480"/>
    </location>
</feature>
<accession>A0A8M8UUM3</accession>
<dbReference type="InterPro" id="IPR045051">
    <property type="entry name" value="SBT"/>
</dbReference>
<dbReference type="RefSeq" id="XP_020550628.1">
    <property type="nucleotide sequence ID" value="XM_020694969.1"/>
</dbReference>
<evidence type="ECO:0000256" key="6">
    <source>
        <dbReference type="ARBA" id="ARBA00022825"/>
    </source>
</evidence>
<proteinExistence type="inferred from homology"/>
<dbReference type="CDD" id="cd04852">
    <property type="entry name" value="Peptidases_S8_3"/>
    <property type="match status" value="1"/>
</dbReference>
<dbReference type="InterPro" id="IPR000209">
    <property type="entry name" value="Peptidase_S8/S53_dom"/>
</dbReference>
<dbReference type="Pfam" id="PF02225">
    <property type="entry name" value="PA"/>
    <property type="match status" value="1"/>
</dbReference>
<dbReference type="PRINTS" id="PR00723">
    <property type="entry name" value="SUBTILISIN"/>
</dbReference>
<gene>
    <name evidence="15" type="primary">LOC105164254</name>
</gene>
<feature type="domain" description="Peptidase S8/S53" evidence="10">
    <location>
        <begin position="168"/>
        <end position="602"/>
    </location>
</feature>
<evidence type="ECO:0000313" key="14">
    <source>
        <dbReference type="Proteomes" id="UP000504604"/>
    </source>
</evidence>
<dbReference type="PROSITE" id="PS00136">
    <property type="entry name" value="SUBTILASE_ASP"/>
    <property type="match status" value="1"/>
</dbReference>
<reference evidence="15" key="1">
    <citation type="submission" date="2025-08" db="UniProtKB">
        <authorList>
            <consortium name="RefSeq"/>
        </authorList>
    </citation>
    <scope>IDENTIFICATION</scope>
</reference>
<dbReference type="FunFam" id="3.40.50.200:FF:000006">
    <property type="entry name" value="Subtilisin-like protease SBT1.5"/>
    <property type="match status" value="1"/>
</dbReference>
<keyword evidence="3 9" id="KW-0645">Protease</keyword>
<dbReference type="PANTHER" id="PTHR10795">
    <property type="entry name" value="PROPROTEIN CONVERTASE SUBTILISIN/KEXIN"/>
    <property type="match status" value="1"/>
</dbReference>
<dbReference type="Gene3D" id="3.50.30.30">
    <property type="match status" value="1"/>
</dbReference>
<dbReference type="Gene3D" id="3.40.50.200">
    <property type="entry name" value="Peptidase S8/S53 domain"/>
    <property type="match status" value="1"/>
</dbReference>
<dbReference type="GO" id="GO:0005576">
    <property type="term" value="C:extracellular region"/>
    <property type="evidence" value="ECO:0007669"/>
    <property type="project" value="UniProtKB-SubCell"/>
</dbReference>
<dbReference type="Pfam" id="PF17766">
    <property type="entry name" value="fn3_6"/>
    <property type="match status" value="1"/>
</dbReference>
<dbReference type="SUPFAM" id="SSF52743">
    <property type="entry name" value="Subtilisin-like"/>
    <property type="match status" value="1"/>
</dbReference>
<feature type="domain" description="Inhibitor I9" evidence="12">
    <location>
        <begin position="64"/>
        <end position="145"/>
    </location>
</feature>
<dbReference type="InterPro" id="IPR023827">
    <property type="entry name" value="Peptidase_S8_Asp-AS"/>
</dbReference>
<evidence type="ECO:0000259" key="10">
    <source>
        <dbReference type="Pfam" id="PF00082"/>
    </source>
</evidence>
<evidence type="ECO:0000256" key="8">
    <source>
        <dbReference type="PIRSR" id="PIRSR615500-1"/>
    </source>
</evidence>
<dbReference type="Gene3D" id="3.30.70.80">
    <property type="entry name" value="Peptidase S8 propeptide/proteinase inhibitor I9"/>
    <property type="match status" value="1"/>
</dbReference>
<feature type="active site" description="Charge relay system" evidence="8 9">
    <location>
        <position position="233"/>
    </location>
</feature>
<sequence>MINFKFQTQIFKISSLDMKIINKTRKKNPNFVMGLFSSSLAFLALLISLHSSLAFANEESDLETYIVHVEASDGKVFENSEELESWYHSFLTTSTSSSDRSPRMVYTYKNVIKGFAARLSPDEVELIQEYEGFVHARPQRKLPLHMTHSPDFLGLHQNFGFWKDSNYGKGVVIGVIDTGVFPSHPSFSDEGMPPPPAKWKGKCEFNFTACNNKLIGARYFTFGNGTPLDEDGHGTSTASAAAGNFVPGANFFGQANGTAVGVAPLAHLAVYKVCSGSRRCSESDVLAAMDVAIEDGVDVLSLSLGRPSTSFTFDSIALGAYSAVQKGIFVSCSATNRGPEYGTLSNEAPWILTVGASTIDRKLKATVILGNKEEIEGEAIIQPNNFSQTLLPLVFPGKSTTNPNARFCTSGSLTSINVKGKVVVCELDVAISLSETVKEVEEAGGSAIIFMNQESAGVTKMLVPILLPTAQVGFADGLRIKRYINSTSKPMATLSFKGTVIGDDHAPTVASFSSRGPSLQSPGILKPDIIGPGVNILVAWPVSVESSKNTKLGFLIGSGTSASCPHLSGVAALLKSAHPDWSPAAIKSAIMTTADVVNLAHNPIEDQNLQPADVFATGAGHVNPSRANDPGLVYDIQPNDYIPYLCGLEYTDREVGIITQQKVNCSKISWIPESQLNYPSFSVLFGSRVQTYTRTVTNVGEANSSYVVEISPPPGVHVAVKPEKLEFMEQKQKATYEVTFSRLPSAGNSNFSQGFLMWTSEKCFVRSPIVAIMVD</sequence>
<dbReference type="AlphaFoldDB" id="A0A8M8UUM3"/>
<dbReference type="KEGG" id="sind:105164254"/>
<protein>
    <submittedName>
        <fullName evidence="15">Subtilisin-like protease SBT1.8</fullName>
    </submittedName>
</protein>
<dbReference type="Gene3D" id="2.60.40.2310">
    <property type="match status" value="1"/>
</dbReference>
<dbReference type="InterPro" id="IPR015500">
    <property type="entry name" value="Peptidase_S8_subtilisin-rel"/>
</dbReference>
<dbReference type="OrthoDB" id="206201at2759"/>
<keyword evidence="14" id="KW-1185">Reference proteome</keyword>
<dbReference type="InterPro" id="IPR037045">
    <property type="entry name" value="S8pro/Inhibitor_I9_sf"/>
</dbReference>
<dbReference type="InterPro" id="IPR036852">
    <property type="entry name" value="Peptidase_S8/S53_dom_sf"/>
</dbReference>
<dbReference type="InterPro" id="IPR003137">
    <property type="entry name" value="PA_domain"/>
</dbReference>
<dbReference type="InterPro" id="IPR010259">
    <property type="entry name" value="S8pro/Inhibitor_I9"/>
</dbReference>
<evidence type="ECO:0000256" key="5">
    <source>
        <dbReference type="ARBA" id="ARBA00022801"/>
    </source>
</evidence>
<dbReference type="Proteomes" id="UP000504604">
    <property type="component" value="Linkage group LG6"/>
</dbReference>